<sequence length="152" mass="17775">MHPNRKIRVTSKTRSSLMSLSNKIFRGRQKLQDKIKNFVLGMLSKAIYVKLMNAFERWVPFKFCYPNRKVPRDKCSTFFLCVPFPQDVQSFGIMHVQVCLQQVRLFNMRTHGQRLCTTKAKGDVFMDVLMDNEKGKEGENSDSFKTDDLKNI</sequence>
<evidence type="ECO:0000313" key="2">
    <source>
        <dbReference type="Proteomes" id="UP001054945"/>
    </source>
</evidence>
<name>A0AAV4NGM3_CAEEX</name>
<accession>A0AAV4NGM3</accession>
<keyword evidence="2" id="KW-1185">Reference proteome</keyword>
<reference evidence="1 2" key="1">
    <citation type="submission" date="2021-06" db="EMBL/GenBank/DDBJ databases">
        <title>Caerostris extrusa draft genome.</title>
        <authorList>
            <person name="Kono N."/>
            <person name="Arakawa K."/>
        </authorList>
    </citation>
    <scope>NUCLEOTIDE SEQUENCE [LARGE SCALE GENOMIC DNA]</scope>
</reference>
<proteinExistence type="predicted"/>
<dbReference type="AlphaFoldDB" id="A0AAV4NGM3"/>
<evidence type="ECO:0000313" key="1">
    <source>
        <dbReference type="EMBL" id="GIX82589.1"/>
    </source>
</evidence>
<comment type="caution">
    <text evidence="1">The sequence shown here is derived from an EMBL/GenBank/DDBJ whole genome shotgun (WGS) entry which is preliminary data.</text>
</comment>
<dbReference type="EMBL" id="BPLR01003254">
    <property type="protein sequence ID" value="GIX82589.1"/>
    <property type="molecule type" value="Genomic_DNA"/>
</dbReference>
<organism evidence="1 2">
    <name type="scientific">Caerostris extrusa</name>
    <name type="common">Bark spider</name>
    <name type="synonym">Caerostris bankana</name>
    <dbReference type="NCBI Taxonomy" id="172846"/>
    <lineage>
        <taxon>Eukaryota</taxon>
        <taxon>Metazoa</taxon>
        <taxon>Ecdysozoa</taxon>
        <taxon>Arthropoda</taxon>
        <taxon>Chelicerata</taxon>
        <taxon>Arachnida</taxon>
        <taxon>Araneae</taxon>
        <taxon>Araneomorphae</taxon>
        <taxon>Entelegynae</taxon>
        <taxon>Araneoidea</taxon>
        <taxon>Araneidae</taxon>
        <taxon>Caerostris</taxon>
    </lineage>
</organism>
<gene>
    <name evidence="1" type="ORF">CEXT_72651</name>
</gene>
<dbReference type="Proteomes" id="UP001054945">
    <property type="component" value="Unassembled WGS sequence"/>
</dbReference>
<protein>
    <submittedName>
        <fullName evidence="1">Uncharacterized protein</fullName>
    </submittedName>
</protein>